<evidence type="ECO:0000313" key="2">
    <source>
        <dbReference type="Proteomes" id="UP000298663"/>
    </source>
</evidence>
<dbReference type="EMBL" id="AZBU02000007">
    <property type="protein sequence ID" value="TKR70375.1"/>
    <property type="molecule type" value="Genomic_DNA"/>
</dbReference>
<gene>
    <name evidence="1" type="ORF">L596_022409</name>
</gene>
<comment type="caution">
    <text evidence="1">The sequence shown here is derived from an EMBL/GenBank/DDBJ whole genome shotgun (WGS) entry which is preliminary data.</text>
</comment>
<proteinExistence type="predicted"/>
<sequence>MQTEMQSTAILTIAPGDREQAPKNCTLKRSAGFSWRGPGIAVLSSESQPTDNGYIEVELRKSPSGTTRFFNKNLRRIRIFNESFLDKRCDKVAFSIFLCIKS</sequence>
<accession>A0A4V6A089</accession>
<organism evidence="1 2">
    <name type="scientific">Steinernema carpocapsae</name>
    <name type="common">Entomopathogenic nematode</name>
    <dbReference type="NCBI Taxonomy" id="34508"/>
    <lineage>
        <taxon>Eukaryota</taxon>
        <taxon>Metazoa</taxon>
        <taxon>Ecdysozoa</taxon>
        <taxon>Nematoda</taxon>
        <taxon>Chromadorea</taxon>
        <taxon>Rhabditida</taxon>
        <taxon>Tylenchina</taxon>
        <taxon>Panagrolaimomorpha</taxon>
        <taxon>Strongyloidoidea</taxon>
        <taxon>Steinernematidae</taxon>
        <taxon>Steinernema</taxon>
    </lineage>
</organism>
<evidence type="ECO:0000313" key="1">
    <source>
        <dbReference type="EMBL" id="TKR70375.1"/>
    </source>
</evidence>
<dbReference type="Proteomes" id="UP000298663">
    <property type="component" value="Unassembled WGS sequence"/>
</dbReference>
<keyword evidence="2" id="KW-1185">Reference proteome</keyword>
<reference evidence="1 2" key="2">
    <citation type="journal article" date="2019" name="G3 (Bethesda)">
        <title>Hybrid Assembly of the Genome of the Entomopathogenic Nematode Steinernema carpocapsae Identifies the X-Chromosome.</title>
        <authorList>
            <person name="Serra L."/>
            <person name="Macchietto M."/>
            <person name="Macias-Munoz A."/>
            <person name="McGill C.J."/>
            <person name="Rodriguez I.M."/>
            <person name="Rodriguez B."/>
            <person name="Murad R."/>
            <person name="Mortazavi A."/>
        </authorList>
    </citation>
    <scope>NUCLEOTIDE SEQUENCE [LARGE SCALE GENOMIC DNA]</scope>
    <source>
        <strain evidence="1 2">ALL</strain>
    </source>
</reference>
<reference evidence="1 2" key="1">
    <citation type="journal article" date="2015" name="Genome Biol.">
        <title>Comparative genomics of Steinernema reveals deeply conserved gene regulatory networks.</title>
        <authorList>
            <person name="Dillman A.R."/>
            <person name="Macchietto M."/>
            <person name="Porter C.F."/>
            <person name="Rogers A."/>
            <person name="Williams B."/>
            <person name="Antoshechkin I."/>
            <person name="Lee M.M."/>
            <person name="Goodwin Z."/>
            <person name="Lu X."/>
            <person name="Lewis E.E."/>
            <person name="Goodrich-Blair H."/>
            <person name="Stock S.P."/>
            <person name="Adams B.J."/>
            <person name="Sternberg P.W."/>
            <person name="Mortazavi A."/>
        </authorList>
    </citation>
    <scope>NUCLEOTIDE SEQUENCE [LARGE SCALE GENOMIC DNA]</scope>
    <source>
        <strain evidence="1 2">ALL</strain>
    </source>
</reference>
<dbReference type="AlphaFoldDB" id="A0A4V6A089"/>
<name>A0A4V6A089_STECR</name>
<protein>
    <submittedName>
        <fullName evidence="1">Uncharacterized protein</fullName>
    </submittedName>
</protein>